<dbReference type="AlphaFoldDB" id="A0A3P7PGU2"/>
<gene>
    <name evidence="1" type="ORF">PATL70BA_3317</name>
</gene>
<evidence type="ECO:0000313" key="2">
    <source>
        <dbReference type="Proteomes" id="UP000279029"/>
    </source>
</evidence>
<keyword evidence="2" id="KW-1185">Reference proteome</keyword>
<dbReference type="Proteomes" id="UP000279029">
    <property type="component" value="Chromosome"/>
</dbReference>
<name>A0A3P7PGU2_9FIRM</name>
<reference evidence="1 2" key="1">
    <citation type="submission" date="2018-09" db="EMBL/GenBank/DDBJ databases">
        <authorList>
            <person name="Postec A."/>
        </authorList>
    </citation>
    <scope>NUCLEOTIDE SEQUENCE [LARGE SCALE GENOMIC DNA]</scope>
    <source>
        <strain evidence="1">70B-A</strain>
    </source>
</reference>
<dbReference type="RefSeq" id="WP_125138244.1">
    <property type="nucleotide sequence ID" value="NZ_LR130778.1"/>
</dbReference>
<proteinExistence type="predicted"/>
<dbReference type="EMBL" id="LR130778">
    <property type="protein sequence ID" value="VDN49243.1"/>
    <property type="molecule type" value="Genomic_DNA"/>
</dbReference>
<accession>A0A3P7PGU2</accession>
<dbReference type="KEGG" id="cbar:PATL70BA_3317"/>
<organism evidence="1 2">
    <name type="scientific">Petrocella atlantisensis</name>
    <dbReference type="NCBI Taxonomy" id="2173034"/>
    <lineage>
        <taxon>Bacteria</taxon>
        <taxon>Bacillati</taxon>
        <taxon>Bacillota</taxon>
        <taxon>Clostridia</taxon>
        <taxon>Lachnospirales</taxon>
        <taxon>Vallitaleaceae</taxon>
        <taxon>Petrocella</taxon>
    </lineage>
</organism>
<evidence type="ECO:0000313" key="1">
    <source>
        <dbReference type="EMBL" id="VDN49243.1"/>
    </source>
</evidence>
<protein>
    <submittedName>
        <fullName evidence="1">Uncharacterized protein</fullName>
    </submittedName>
</protein>
<sequence>MIKEYIVRLFRVVLTDEQEEKLIQYLFGKVDEISDLNSLKNLILDYLMNTLGLKPTLTFSNDNSDLEQMLKLIKVKAEKDEK</sequence>